<feature type="compositionally biased region" description="Basic residues" evidence="5">
    <location>
        <begin position="1"/>
        <end position="10"/>
    </location>
</feature>
<reference evidence="6 7" key="1">
    <citation type="submission" date="2016-07" db="EMBL/GenBank/DDBJ databases">
        <title>Pervasive Adenine N6-methylation of Active Genes in Fungi.</title>
        <authorList>
            <consortium name="DOE Joint Genome Institute"/>
            <person name="Mondo S.J."/>
            <person name="Dannebaum R.O."/>
            <person name="Kuo R.C."/>
            <person name="Labutti K."/>
            <person name="Haridas S."/>
            <person name="Kuo A."/>
            <person name="Salamov A."/>
            <person name="Ahrendt S.R."/>
            <person name="Lipzen A."/>
            <person name="Sullivan W."/>
            <person name="Andreopoulos W.B."/>
            <person name="Clum A."/>
            <person name="Lindquist E."/>
            <person name="Daum C."/>
            <person name="Ramamoorthy G.K."/>
            <person name="Gryganskyi A."/>
            <person name="Culley D."/>
            <person name="Magnuson J.K."/>
            <person name="James T.Y."/>
            <person name="O'Malley M.A."/>
            <person name="Stajich J.E."/>
            <person name="Spatafora J.W."/>
            <person name="Visel A."/>
            <person name="Grigoriev I.V."/>
        </authorList>
    </citation>
    <scope>NUCLEOTIDE SEQUENCE [LARGE SCALE GENOMIC DNA]</scope>
    <source>
        <strain evidence="6 7">NRRL 1336</strain>
    </source>
</reference>
<gene>
    <name evidence="6" type="ORF">BCR42DRAFT_450966</name>
</gene>
<evidence type="ECO:0000313" key="6">
    <source>
        <dbReference type="EMBL" id="ORZ17161.1"/>
    </source>
</evidence>
<dbReference type="Gene3D" id="1.20.5.500">
    <property type="entry name" value="Single helix bin"/>
    <property type="match status" value="1"/>
</dbReference>
<evidence type="ECO:0000256" key="1">
    <source>
        <dbReference type="ARBA" id="ARBA00004173"/>
    </source>
</evidence>
<feature type="region of interest" description="Disordered" evidence="5">
    <location>
        <begin position="69"/>
        <end position="88"/>
    </location>
</feature>
<evidence type="ECO:0000256" key="4">
    <source>
        <dbReference type="RuleBase" id="RU368087"/>
    </source>
</evidence>
<comment type="subcellular location">
    <subcellularLocation>
        <location evidence="1">Mitochondrion</location>
    </subcellularLocation>
</comment>
<dbReference type="Proteomes" id="UP000193560">
    <property type="component" value="Unassembled WGS sequence"/>
</dbReference>
<comment type="function">
    <text evidence="4">Inhibits the enzyme activity of ATPase.</text>
</comment>
<comment type="caution">
    <text evidence="6">The sequence shown here is derived from an EMBL/GenBank/DDBJ whole genome shotgun (WGS) entry which is preliminary data.</text>
</comment>
<evidence type="ECO:0000256" key="3">
    <source>
        <dbReference type="ARBA" id="ARBA00023128"/>
    </source>
</evidence>
<protein>
    <recommendedName>
        <fullName evidence="4">ATPase inhibitor, mitochondrial</fullName>
    </recommendedName>
</protein>
<dbReference type="OrthoDB" id="5532350at2759"/>
<sequence>MLSRTAHRLRNNAIRSTKRYSSSSDTSGSAGSTVAAKGGFSDKEKAAENQWARTHDAEKLKILRAELDKQKQATKDLENKVNELSNKK</sequence>
<evidence type="ECO:0000256" key="2">
    <source>
        <dbReference type="ARBA" id="ARBA00010901"/>
    </source>
</evidence>
<evidence type="ECO:0000313" key="7">
    <source>
        <dbReference type="Proteomes" id="UP000193560"/>
    </source>
</evidence>
<keyword evidence="3" id="KW-0496">Mitochondrion</keyword>
<comment type="similarity">
    <text evidence="2 4">Belongs to the ATPase inhibitor family.</text>
</comment>
<evidence type="ECO:0000256" key="5">
    <source>
        <dbReference type="SAM" id="MobiDB-lite"/>
    </source>
</evidence>
<proteinExistence type="inferred from homology"/>
<dbReference type="GO" id="GO:0042030">
    <property type="term" value="F:ATPase inhibitor activity"/>
    <property type="evidence" value="ECO:0007669"/>
    <property type="project" value="InterPro"/>
</dbReference>
<organism evidence="6 7">
    <name type="scientific">Absidia repens</name>
    <dbReference type="NCBI Taxonomy" id="90262"/>
    <lineage>
        <taxon>Eukaryota</taxon>
        <taxon>Fungi</taxon>
        <taxon>Fungi incertae sedis</taxon>
        <taxon>Mucoromycota</taxon>
        <taxon>Mucoromycotina</taxon>
        <taxon>Mucoromycetes</taxon>
        <taxon>Mucorales</taxon>
        <taxon>Cunninghamellaceae</taxon>
        <taxon>Absidia</taxon>
    </lineage>
</organism>
<accession>A0A1X2IIM4</accession>
<feature type="compositionally biased region" description="Low complexity" evidence="5">
    <location>
        <begin position="19"/>
        <end position="39"/>
    </location>
</feature>
<name>A0A1X2IIM4_9FUNG</name>
<dbReference type="Pfam" id="PF04568">
    <property type="entry name" value="IATP"/>
    <property type="match status" value="1"/>
</dbReference>
<feature type="compositionally biased region" description="Basic and acidic residues" evidence="5">
    <location>
        <begin position="40"/>
        <end position="57"/>
    </location>
</feature>
<dbReference type="STRING" id="90262.A0A1X2IIM4"/>
<feature type="region of interest" description="Disordered" evidence="5">
    <location>
        <begin position="1"/>
        <end position="57"/>
    </location>
</feature>
<dbReference type="AlphaFoldDB" id="A0A1X2IIM4"/>
<dbReference type="EMBL" id="MCGE01000010">
    <property type="protein sequence ID" value="ORZ17161.1"/>
    <property type="molecule type" value="Genomic_DNA"/>
</dbReference>
<keyword evidence="7" id="KW-1185">Reference proteome</keyword>
<dbReference type="GO" id="GO:0005739">
    <property type="term" value="C:mitochondrion"/>
    <property type="evidence" value="ECO:0007669"/>
    <property type="project" value="UniProtKB-SubCell"/>
</dbReference>
<dbReference type="InterPro" id="IPR007648">
    <property type="entry name" value="ATPase_inhibitor_mt"/>
</dbReference>